<evidence type="ECO:0000256" key="4">
    <source>
        <dbReference type="ARBA" id="ARBA00022759"/>
    </source>
</evidence>
<evidence type="ECO:0000256" key="5">
    <source>
        <dbReference type="ARBA" id="ARBA00022763"/>
    </source>
</evidence>
<feature type="region of interest" description="Disordered" evidence="11">
    <location>
        <begin position="262"/>
        <end position="300"/>
    </location>
</feature>
<dbReference type="InterPro" id="IPR047520">
    <property type="entry name" value="XPF_nuclease"/>
</dbReference>
<feature type="compositionally biased region" description="Polar residues" evidence="11">
    <location>
        <begin position="136"/>
        <end position="147"/>
    </location>
</feature>
<reference evidence="13" key="1">
    <citation type="submission" date="2013-04" db="EMBL/GenBank/DDBJ databases">
        <authorList>
            <person name="Qu J."/>
            <person name="Murali S.C."/>
            <person name="Bandaranaike D."/>
            <person name="Bellair M."/>
            <person name="Blankenburg K."/>
            <person name="Chao H."/>
            <person name="Dinh H."/>
            <person name="Doddapaneni H."/>
            <person name="Downs B."/>
            <person name="Dugan-Rocha S."/>
            <person name="Elkadiri S."/>
            <person name="Gnanaolivu R.D."/>
            <person name="Hernandez B."/>
            <person name="Javaid M."/>
            <person name="Jayaseelan J.C."/>
            <person name="Lee S."/>
            <person name="Li M."/>
            <person name="Ming W."/>
            <person name="Munidasa M."/>
            <person name="Muniz J."/>
            <person name="Nguyen L."/>
            <person name="Ongeri F."/>
            <person name="Osuji N."/>
            <person name="Pu L.-L."/>
            <person name="Puazo M."/>
            <person name="Qu C."/>
            <person name="Quiroz J."/>
            <person name="Raj R."/>
            <person name="Weissenberger G."/>
            <person name="Xin Y."/>
            <person name="Zou X."/>
            <person name="Han Y."/>
            <person name="Richards S."/>
            <person name="Worley K."/>
            <person name="Muzny D."/>
            <person name="Gibbs R."/>
        </authorList>
    </citation>
    <scope>NUCLEOTIDE SEQUENCE</scope>
    <source>
        <strain evidence="13">Sampled in the wild</strain>
    </source>
</reference>
<evidence type="ECO:0000313" key="14">
    <source>
        <dbReference type="Proteomes" id="UP000792457"/>
    </source>
</evidence>
<evidence type="ECO:0000259" key="12">
    <source>
        <dbReference type="SMART" id="SM00891"/>
    </source>
</evidence>
<protein>
    <recommendedName>
        <fullName evidence="10">DNA repair endonuclease XPF</fullName>
    </recommendedName>
</protein>
<keyword evidence="3" id="KW-0540">Nuclease</keyword>
<keyword evidence="6" id="KW-0378">Hydrolase</keyword>
<dbReference type="AlphaFoldDB" id="A0A8K0P4U8"/>
<accession>A0A8K0P4U8</accession>
<keyword evidence="8" id="KW-0234">DNA repair</keyword>
<keyword evidence="7" id="KW-0238">DNA-binding</keyword>
<comment type="similarity">
    <text evidence="2">Belongs to the XPF family.</text>
</comment>
<dbReference type="Pfam" id="PF02732">
    <property type="entry name" value="ERCC4"/>
    <property type="match status" value="1"/>
</dbReference>
<evidence type="ECO:0000256" key="8">
    <source>
        <dbReference type="ARBA" id="ARBA00023204"/>
    </source>
</evidence>
<name>A0A8K0P4U8_LADFU</name>
<sequence length="484" mass="53938">MLPCIPVLETSPKWTALSEALKEIQSTFVDKEVTEHSPIKVLVRVTDARTSRLLLQYLSIGSEALLTKLYERALKDNKLGGNKSYGGAVVEEKTTDRLKIMKEQVEEMDIKPETEDAGVSESGAEGGEAEDQDGSFTLTLTQQSGSNDLKPKKDVSESKDPEYVMGRDIDIVILPTKGKDPNLFGRTLSKIHPQYIIVYDADISSIRQIEVYQAYNPACPPRIYFLMYRGSVEEQAYLTSLRQEKEAFEHLIQQKSTMVVPEEREGRSVDVGNPELDRDLGKEASVTGESSVDGRKGGGRLLTETKGRSKVIVDMREFNSELPSIIHRRGIDIEPVTLNIGDYILTKDICVERKSISDLIGSLHSGRLYNQATAMTRHYTQPILLIEFDKDKPFVLQGKFYVSTDGRNTDVASRLQLLTLHFPRLRLVWSPSPYATAELFEELKQGRPEPNAEEAAAIGVDEASKLTSSSAPVKFNSGIEVSFS</sequence>
<dbReference type="GO" id="GO:0000724">
    <property type="term" value="P:double-strand break repair via homologous recombination"/>
    <property type="evidence" value="ECO:0007669"/>
    <property type="project" value="TreeGrafter"/>
</dbReference>
<feature type="domain" description="ERCC4" evidence="12">
    <location>
        <begin position="310"/>
        <end position="390"/>
    </location>
</feature>
<dbReference type="Gene3D" id="3.40.50.10130">
    <property type="match status" value="1"/>
</dbReference>
<dbReference type="GO" id="GO:0003684">
    <property type="term" value="F:damaged DNA binding"/>
    <property type="evidence" value="ECO:0007669"/>
    <property type="project" value="TreeGrafter"/>
</dbReference>
<dbReference type="PANTHER" id="PTHR10150:SF0">
    <property type="entry name" value="DNA REPAIR ENDONUCLEASE XPF"/>
    <property type="match status" value="1"/>
</dbReference>
<dbReference type="FunFam" id="3.40.50.10130:FF:000002">
    <property type="entry name" value="DNA repair endonuclease XPF"/>
    <property type="match status" value="1"/>
</dbReference>
<evidence type="ECO:0000256" key="3">
    <source>
        <dbReference type="ARBA" id="ARBA00022722"/>
    </source>
</evidence>
<gene>
    <name evidence="13" type="ORF">J437_LFUL008821</name>
</gene>
<proteinExistence type="inferred from homology"/>
<dbReference type="GO" id="GO:0000110">
    <property type="term" value="C:nucleotide-excision repair factor 1 complex"/>
    <property type="evidence" value="ECO:0007669"/>
    <property type="project" value="TreeGrafter"/>
</dbReference>
<evidence type="ECO:0000256" key="2">
    <source>
        <dbReference type="ARBA" id="ARBA00010015"/>
    </source>
</evidence>
<keyword evidence="5" id="KW-0227">DNA damage</keyword>
<dbReference type="SMART" id="SM00891">
    <property type="entry name" value="ERCC4"/>
    <property type="match status" value="1"/>
</dbReference>
<dbReference type="InterPro" id="IPR011335">
    <property type="entry name" value="Restrct_endonuc-II-like"/>
</dbReference>
<keyword evidence="4" id="KW-0255">Endonuclease</keyword>
<dbReference type="GO" id="GO:1901255">
    <property type="term" value="P:nucleotide-excision repair involved in interstrand cross-link repair"/>
    <property type="evidence" value="ECO:0007669"/>
    <property type="project" value="TreeGrafter"/>
</dbReference>
<dbReference type="CDD" id="cd20078">
    <property type="entry name" value="XPF_nuclease_XPF_euk"/>
    <property type="match status" value="1"/>
</dbReference>
<dbReference type="GO" id="GO:0000712">
    <property type="term" value="P:resolution of meiotic recombination intermediates"/>
    <property type="evidence" value="ECO:0007669"/>
    <property type="project" value="TreeGrafter"/>
</dbReference>
<evidence type="ECO:0000256" key="11">
    <source>
        <dbReference type="SAM" id="MobiDB-lite"/>
    </source>
</evidence>
<comment type="subcellular location">
    <subcellularLocation>
        <location evidence="1">Nucleus</location>
    </subcellularLocation>
</comment>
<evidence type="ECO:0000256" key="10">
    <source>
        <dbReference type="ARBA" id="ARBA00072370"/>
    </source>
</evidence>
<dbReference type="EMBL" id="KZ308613">
    <property type="protein sequence ID" value="KAG8232353.1"/>
    <property type="molecule type" value="Genomic_DNA"/>
</dbReference>
<evidence type="ECO:0000256" key="6">
    <source>
        <dbReference type="ARBA" id="ARBA00022801"/>
    </source>
</evidence>
<feature type="compositionally biased region" description="Basic and acidic residues" evidence="11">
    <location>
        <begin position="149"/>
        <end position="161"/>
    </location>
</feature>
<dbReference type="PANTHER" id="PTHR10150">
    <property type="entry name" value="DNA REPAIR ENDONUCLEASE XPF"/>
    <property type="match status" value="1"/>
</dbReference>
<feature type="compositionally biased region" description="Basic and acidic residues" evidence="11">
    <location>
        <begin position="105"/>
        <end position="114"/>
    </location>
</feature>
<dbReference type="GO" id="GO:0000014">
    <property type="term" value="F:single-stranded DNA endodeoxyribonuclease activity"/>
    <property type="evidence" value="ECO:0007669"/>
    <property type="project" value="TreeGrafter"/>
</dbReference>
<dbReference type="InterPro" id="IPR006166">
    <property type="entry name" value="ERCC4_domain"/>
</dbReference>
<dbReference type="SUPFAM" id="SSF52980">
    <property type="entry name" value="Restriction endonuclease-like"/>
    <property type="match status" value="1"/>
</dbReference>
<keyword evidence="9" id="KW-0539">Nucleus</keyword>
<keyword evidence="14" id="KW-1185">Reference proteome</keyword>
<reference evidence="13" key="2">
    <citation type="submission" date="2017-10" db="EMBL/GenBank/DDBJ databases">
        <title>Ladona fulva Genome sequencing and assembly.</title>
        <authorList>
            <person name="Murali S."/>
            <person name="Richards S."/>
            <person name="Bandaranaike D."/>
            <person name="Bellair M."/>
            <person name="Blankenburg K."/>
            <person name="Chao H."/>
            <person name="Dinh H."/>
            <person name="Doddapaneni H."/>
            <person name="Dugan-Rocha S."/>
            <person name="Elkadiri S."/>
            <person name="Gnanaolivu R."/>
            <person name="Hernandez B."/>
            <person name="Skinner E."/>
            <person name="Javaid M."/>
            <person name="Lee S."/>
            <person name="Li M."/>
            <person name="Ming W."/>
            <person name="Munidasa M."/>
            <person name="Muniz J."/>
            <person name="Nguyen L."/>
            <person name="Hughes D."/>
            <person name="Osuji N."/>
            <person name="Pu L.-L."/>
            <person name="Puazo M."/>
            <person name="Qu C."/>
            <person name="Quiroz J."/>
            <person name="Raj R."/>
            <person name="Weissenberger G."/>
            <person name="Xin Y."/>
            <person name="Zou X."/>
            <person name="Han Y."/>
            <person name="Worley K."/>
            <person name="Muzny D."/>
            <person name="Gibbs R."/>
        </authorList>
    </citation>
    <scope>NUCLEOTIDE SEQUENCE</scope>
    <source>
        <strain evidence="13">Sampled in the wild</strain>
    </source>
</reference>
<comment type="caution">
    <text evidence="13">The sequence shown here is derived from an EMBL/GenBank/DDBJ whole genome shotgun (WGS) entry which is preliminary data.</text>
</comment>
<dbReference type="Proteomes" id="UP000792457">
    <property type="component" value="Unassembled WGS sequence"/>
</dbReference>
<feature type="region of interest" description="Disordered" evidence="11">
    <location>
        <begin position="105"/>
        <end position="161"/>
    </location>
</feature>
<evidence type="ECO:0000256" key="7">
    <source>
        <dbReference type="ARBA" id="ARBA00023125"/>
    </source>
</evidence>
<evidence type="ECO:0000256" key="9">
    <source>
        <dbReference type="ARBA" id="ARBA00023242"/>
    </source>
</evidence>
<organism evidence="13 14">
    <name type="scientific">Ladona fulva</name>
    <name type="common">Scarce chaser dragonfly</name>
    <name type="synonym">Libellula fulva</name>
    <dbReference type="NCBI Taxonomy" id="123851"/>
    <lineage>
        <taxon>Eukaryota</taxon>
        <taxon>Metazoa</taxon>
        <taxon>Ecdysozoa</taxon>
        <taxon>Arthropoda</taxon>
        <taxon>Hexapoda</taxon>
        <taxon>Insecta</taxon>
        <taxon>Pterygota</taxon>
        <taxon>Palaeoptera</taxon>
        <taxon>Odonata</taxon>
        <taxon>Epiprocta</taxon>
        <taxon>Anisoptera</taxon>
        <taxon>Libelluloidea</taxon>
        <taxon>Libellulidae</taxon>
        <taxon>Ladona</taxon>
    </lineage>
</organism>
<evidence type="ECO:0000313" key="13">
    <source>
        <dbReference type="EMBL" id="KAG8232353.1"/>
    </source>
</evidence>
<dbReference type="GO" id="GO:0003697">
    <property type="term" value="F:single-stranded DNA binding"/>
    <property type="evidence" value="ECO:0007669"/>
    <property type="project" value="TreeGrafter"/>
</dbReference>
<evidence type="ECO:0000256" key="1">
    <source>
        <dbReference type="ARBA" id="ARBA00004123"/>
    </source>
</evidence>
<dbReference type="OrthoDB" id="361020at2759"/>